<gene>
    <name evidence="4" type="ORF">BFS30_11415</name>
</gene>
<organism evidence="4 5">
    <name type="scientific">Pedobacter steynii</name>
    <dbReference type="NCBI Taxonomy" id="430522"/>
    <lineage>
        <taxon>Bacteria</taxon>
        <taxon>Pseudomonadati</taxon>
        <taxon>Bacteroidota</taxon>
        <taxon>Sphingobacteriia</taxon>
        <taxon>Sphingobacteriales</taxon>
        <taxon>Sphingobacteriaceae</taxon>
        <taxon>Pedobacter</taxon>
    </lineage>
</organism>
<accession>A0A1D7QPY9</accession>
<dbReference type="PANTHER" id="PTHR48081:SF6">
    <property type="entry name" value="PEPTIDASE S9 PROLYL OLIGOPEPTIDASE CATALYTIC DOMAIN-CONTAINING PROTEIN"/>
    <property type="match status" value="1"/>
</dbReference>
<dbReference type="PANTHER" id="PTHR48081">
    <property type="entry name" value="AB HYDROLASE SUPERFAMILY PROTEIN C4A8.06C"/>
    <property type="match status" value="1"/>
</dbReference>
<dbReference type="GO" id="GO:0016798">
    <property type="term" value="F:hydrolase activity, acting on glycosyl bonds"/>
    <property type="evidence" value="ECO:0007669"/>
    <property type="project" value="UniProtKB-KW"/>
</dbReference>
<keyword evidence="4" id="KW-0858">Xylan degradation</keyword>
<keyword evidence="5" id="KW-1185">Reference proteome</keyword>
<dbReference type="Gene3D" id="3.40.50.1820">
    <property type="entry name" value="alpha/beta hydrolase"/>
    <property type="match status" value="1"/>
</dbReference>
<keyword evidence="2" id="KW-0732">Signal</keyword>
<dbReference type="Pfam" id="PF20434">
    <property type="entry name" value="BD-FAE"/>
    <property type="match status" value="1"/>
</dbReference>
<dbReference type="Proteomes" id="UP000094313">
    <property type="component" value="Chromosome"/>
</dbReference>
<feature type="signal peptide" evidence="2">
    <location>
        <begin position="1"/>
        <end position="20"/>
    </location>
</feature>
<evidence type="ECO:0000313" key="5">
    <source>
        <dbReference type="Proteomes" id="UP000094313"/>
    </source>
</evidence>
<dbReference type="InterPro" id="IPR049492">
    <property type="entry name" value="BD-FAE-like_dom"/>
</dbReference>
<sequence>MKYLIALFMTSLISASNLIAQEPVLLYPGAIPGSKPTPVDYKEIAEEGKDGILRVSKVSQPTLSVFLPAKEKANGTAVIICPGGGYGILAIGHEGYDVARKFNEIGVAAFVLKYRLPNDAIMLDKSFGPLQDAQQAILVLRQNAEKWNINPAKIGVMGFSAGGHLAGSLTVHYGDVKIENAGQQSLRPDFSILIYPVISFRESPHTGSAKNLAGPNLTEAQKDYFSNEKYVDAKTPPTFLIHANDDKTVPVENSIVFNRALVKAGVSSEMHLYQNGGHGFGLNNKTTADQWFDRLINWMKSNQFL</sequence>
<dbReference type="SUPFAM" id="SSF53474">
    <property type="entry name" value="alpha/beta-Hydrolases"/>
    <property type="match status" value="1"/>
</dbReference>
<proteinExistence type="predicted"/>
<keyword evidence="4" id="KW-0119">Carbohydrate metabolism</keyword>
<dbReference type="InterPro" id="IPR029058">
    <property type="entry name" value="AB_hydrolase_fold"/>
</dbReference>
<dbReference type="KEGG" id="psty:BFS30_11415"/>
<feature type="domain" description="BD-FAE-like" evidence="3">
    <location>
        <begin position="63"/>
        <end position="261"/>
    </location>
</feature>
<keyword evidence="4" id="KW-0326">Glycosidase</keyword>
<evidence type="ECO:0000256" key="2">
    <source>
        <dbReference type="SAM" id="SignalP"/>
    </source>
</evidence>
<protein>
    <submittedName>
        <fullName evidence="4">1,4-beta-xylanase</fullName>
    </submittedName>
</protein>
<evidence type="ECO:0000259" key="3">
    <source>
        <dbReference type="Pfam" id="PF20434"/>
    </source>
</evidence>
<feature type="chain" id="PRO_5009098992" evidence="2">
    <location>
        <begin position="21"/>
        <end position="305"/>
    </location>
</feature>
<dbReference type="OrthoDB" id="9794725at2"/>
<name>A0A1D7QPY9_9SPHI</name>
<evidence type="ECO:0000313" key="4">
    <source>
        <dbReference type="EMBL" id="AOM80742.1"/>
    </source>
</evidence>
<dbReference type="GO" id="GO:0045493">
    <property type="term" value="P:xylan catabolic process"/>
    <property type="evidence" value="ECO:0007669"/>
    <property type="project" value="UniProtKB-KW"/>
</dbReference>
<dbReference type="InterPro" id="IPR050300">
    <property type="entry name" value="GDXG_lipolytic_enzyme"/>
</dbReference>
<keyword evidence="1 4" id="KW-0378">Hydrolase</keyword>
<evidence type="ECO:0000256" key="1">
    <source>
        <dbReference type="ARBA" id="ARBA00022801"/>
    </source>
</evidence>
<reference evidence="4 5" key="1">
    <citation type="submission" date="2016-08" db="EMBL/GenBank/DDBJ databases">
        <authorList>
            <person name="Seilhamer J.J."/>
        </authorList>
    </citation>
    <scope>NUCLEOTIDE SEQUENCE [LARGE SCALE GENOMIC DNA]</scope>
    <source>
        <strain evidence="4 5">DX4</strain>
    </source>
</reference>
<dbReference type="AlphaFoldDB" id="A0A1D7QPY9"/>
<keyword evidence="4" id="KW-0624">Polysaccharide degradation</keyword>
<dbReference type="EMBL" id="CP017141">
    <property type="protein sequence ID" value="AOM80742.1"/>
    <property type="molecule type" value="Genomic_DNA"/>
</dbReference>